<evidence type="ECO:0000313" key="2">
    <source>
        <dbReference type="EMBL" id="GHF05949.1"/>
    </source>
</evidence>
<name>A0A919AGH8_9ACTN</name>
<sequence>MVAAMLEEGLPYEGRSGGTDRKTLTNARDALALAVAEEEDDDQVLREGSADRPLVVRFQAGRYDRASVRAAVRARFV</sequence>
<evidence type="ECO:0000313" key="3">
    <source>
        <dbReference type="Proteomes" id="UP000641386"/>
    </source>
</evidence>
<proteinExistence type="predicted"/>
<gene>
    <name evidence="2" type="ORF">GCM10014715_72620</name>
</gene>
<feature type="region of interest" description="Disordered" evidence="1">
    <location>
        <begin position="1"/>
        <end position="21"/>
    </location>
</feature>
<dbReference type="AlphaFoldDB" id="A0A919AGH8"/>
<comment type="caution">
    <text evidence="2">The sequence shown here is derived from an EMBL/GenBank/DDBJ whole genome shotgun (WGS) entry which is preliminary data.</text>
</comment>
<reference evidence="2" key="1">
    <citation type="journal article" date="2014" name="Int. J. Syst. Evol. Microbiol.">
        <title>Complete genome sequence of Corynebacterium casei LMG S-19264T (=DSM 44701T), isolated from a smear-ripened cheese.</title>
        <authorList>
            <consortium name="US DOE Joint Genome Institute (JGI-PGF)"/>
            <person name="Walter F."/>
            <person name="Albersmeier A."/>
            <person name="Kalinowski J."/>
            <person name="Ruckert C."/>
        </authorList>
    </citation>
    <scope>NUCLEOTIDE SEQUENCE</scope>
    <source>
        <strain evidence="2">JCM 3302</strain>
    </source>
</reference>
<protein>
    <submittedName>
        <fullName evidence="2">Uncharacterized protein</fullName>
    </submittedName>
</protein>
<dbReference type="EMBL" id="BNBC01000049">
    <property type="protein sequence ID" value="GHF05949.1"/>
    <property type="molecule type" value="Genomic_DNA"/>
</dbReference>
<evidence type="ECO:0000256" key="1">
    <source>
        <dbReference type="SAM" id="MobiDB-lite"/>
    </source>
</evidence>
<keyword evidence="3" id="KW-1185">Reference proteome</keyword>
<organism evidence="2 3">
    <name type="scientific">Streptomyces spiralis</name>
    <dbReference type="NCBI Taxonomy" id="66376"/>
    <lineage>
        <taxon>Bacteria</taxon>
        <taxon>Bacillati</taxon>
        <taxon>Actinomycetota</taxon>
        <taxon>Actinomycetes</taxon>
        <taxon>Kitasatosporales</taxon>
        <taxon>Streptomycetaceae</taxon>
        <taxon>Streptomyces</taxon>
    </lineage>
</organism>
<accession>A0A919AGH8</accession>
<reference evidence="2" key="2">
    <citation type="submission" date="2020-09" db="EMBL/GenBank/DDBJ databases">
        <authorList>
            <person name="Sun Q."/>
            <person name="Ohkuma M."/>
        </authorList>
    </citation>
    <scope>NUCLEOTIDE SEQUENCE</scope>
    <source>
        <strain evidence="2">JCM 3302</strain>
    </source>
</reference>
<dbReference type="Proteomes" id="UP000641386">
    <property type="component" value="Unassembled WGS sequence"/>
</dbReference>